<evidence type="ECO:0000256" key="3">
    <source>
        <dbReference type="ARBA" id="ARBA00022737"/>
    </source>
</evidence>
<dbReference type="FunFam" id="1.20.1280.290:FF:000008">
    <property type="entry name" value="PQ-loop repeat-containing protein 1"/>
    <property type="match status" value="1"/>
</dbReference>
<dbReference type="EMBL" id="CAKOFQ010006988">
    <property type="protein sequence ID" value="CAH1985956.1"/>
    <property type="molecule type" value="Genomic_DNA"/>
</dbReference>
<evidence type="ECO:0000313" key="11">
    <source>
        <dbReference type="Proteomes" id="UP001152888"/>
    </source>
</evidence>
<dbReference type="GO" id="GO:0005829">
    <property type="term" value="C:cytosol"/>
    <property type="evidence" value="ECO:0007669"/>
    <property type="project" value="GOC"/>
</dbReference>
<keyword evidence="5 9" id="KW-0472">Membrane</keyword>
<accession>A0A9P0PIY8</accession>
<sequence>MDWVISDELSLTVGTVVGWISAGAMIIGGVIPYIPQYRQIRKTKDAEGFSLLVCLALLIANTLRIMFWFGKHFEYPLLIQSIIMNVMMFLMIHLCVRVRHRNQVLQARQRIFTAKPHEVKQLLNSKPTRCSRSICDFDAKFFWNWSDFQSYVDCMLVFTICASLLMYIFIEYIYFVEVVGFLAVFTEAMLGTPQLFKNYRNKSTEGMSLSMVILWTCGDIFKTTYFIVREAPIQFWVCGSIQVTVDILILLQKPVGQRLVHTGSIEWLSSGRTTSSRQPRRPTCTAANW</sequence>
<feature type="transmembrane region" description="Helical" evidence="9">
    <location>
        <begin position="46"/>
        <end position="69"/>
    </location>
</feature>
<dbReference type="GO" id="GO:0005802">
    <property type="term" value="C:trans-Golgi network"/>
    <property type="evidence" value="ECO:0007669"/>
    <property type="project" value="TreeGrafter"/>
</dbReference>
<dbReference type="SMART" id="SM00679">
    <property type="entry name" value="CTNS"/>
    <property type="match status" value="2"/>
</dbReference>
<keyword evidence="4 9" id="KW-1133">Transmembrane helix</keyword>
<evidence type="ECO:0000256" key="8">
    <source>
        <dbReference type="SAM" id="MobiDB-lite"/>
    </source>
</evidence>
<keyword evidence="11" id="KW-1185">Reference proteome</keyword>
<dbReference type="AlphaFoldDB" id="A0A9P0PIY8"/>
<dbReference type="FunFam" id="1.20.1280.290:FF:000005">
    <property type="entry name" value="PQ-loop repeat-containing protein 1"/>
    <property type="match status" value="1"/>
</dbReference>
<reference evidence="10" key="1">
    <citation type="submission" date="2022-03" db="EMBL/GenBank/DDBJ databases">
        <authorList>
            <person name="Sayadi A."/>
        </authorList>
    </citation>
    <scope>NUCLEOTIDE SEQUENCE</scope>
</reference>
<name>A0A9P0PIY8_ACAOB</name>
<feature type="transmembrane region" description="Helical" evidence="9">
    <location>
        <begin position="75"/>
        <end position="96"/>
    </location>
</feature>
<comment type="subcellular location">
    <subcellularLocation>
        <location evidence="1">Membrane</location>
        <topology evidence="1">Multi-pass membrane protein</topology>
    </subcellularLocation>
</comment>
<evidence type="ECO:0000256" key="5">
    <source>
        <dbReference type="ARBA" id="ARBA00023136"/>
    </source>
</evidence>
<dbReference type="InterPro" id="IPR006603">
    <property type="entry name" value="PQ-loop_rpt"/>
</dbReference>
<feature type="transmembrane region" description="Helical" evidence="9">
    <location>
        <begin position="208"/>
        <end position="227"/>
    </location>
</feature>
<evidence type="ECO:0000256" key="6">
    <source>
        <dbReference type="ARBA" id="ARBA00040648"/>
    </source>
</evidence>
<evidence type="ECO:0000256" key="2">
    <source>
        <dbReference type="ARBA" id="ARBA00022692"/>
    </source>
</evidence>
<dbReference type="Gene3D" id="1.20.1280.290">
    <property type="match status" value="2"/>
</dbReference>
<dbReference type="OrthoDB" id="292213at2759"/>
<evidence type="ECO:0000256" key="9">
    <source>
        <dbReference type="SAM" id="Phobius"/>
    </source>
</evidence>
<proteinExistence type="predicted"/>
<dbReference type="GO" id="GO:0042147">
    <property type="term" value="P:retrograde transport, endosome to Golgi"/>
    <property type="evidence" value="ECO:0007669"/>
    <property type="project" value="TreeGrafter"/>
</dbReference>
<dbReference type="InterPro" id="IPR052241">
    <property type="entry name" value="SLC66/Scramblase_ANY1"/>
</dbReference>
<dbReference type="PANTHER" id="PTHR14856:SF9">
    <property type="entry name" value="PQ-LOOP REPEAT-CONTAINING PROTEIN 1"/>
    <property type="match status" value="1"/>
</dbReference>
<feature type="region of interest" description="Disordered" evidence="8">
    <location>
        <begin position="270"/>
        <end position="289"/>
    </location>
</feature>
<feature type="transmembrane region" description="Helical" evidence="9">
    <location>
        <begin position="12"/>
        <end position="34"/>
    </location>
</feature>
<comment type="caution">
    <text evidence="10">The sequence shown here is derived from an EMBL/GenBank/DDBJ whole genome shotgun (WGS) entry which is preliminary data.</text>
</comment>
<dbReference type="Proteomes" id="UP001152888">
    <property type="component" value="Unassembled WGS sequence"/>
</dbReference>
<evidence type="ECO:0000256" key="1">
    <source>
        <dbReference type="ARBA" id="ARBA00004141"/>
    </source>
</evidence>
<evidence type="ECO:0000256" key="7">
    <source>
        <dbReference type="ARBA" id="ARBA00043159"/>
    </source>
</evidence>
<dbReference type="GO" id="GO:0005768">
    <property type="term" value="C:endosome"/>
    <property type="evidence" value="ECO:0007669"/>
    <property type="project" value="TreeGrafter"/>
</dbReference>
<gene>
    <name evidence="10" type="ORF">ACAOBT_LOCUS16962</name>
</gene>
<keyword evidence="2 9" id="KW-0812">Transmembrane</keyword>
<keyword evidence="3" id="KW-0677">Repeat</keyword>
<dbReference type="Pfam" id="PF04193">
    <property type="entry name" value="PQ-loop"/>
    <property type="match status" value="2"/>
</dbReference>
<dbReference type="GO" id="GO:0045332">
    <property type="term" value="P:phospholipid translocation"/>
    <property type="evidence" value="ECO:0007669"/>
    <property type="project" value="TreeGrafter"/>
</dbReference>
<dbReference type="GO" id="GO:0016020">
    <property type="term" value="C:membrane"/>
    <property type="evidence" value="ECO:0007669"/>
    <property type="project" value="UniProtKB-SubCell"/>
</dbReference>
<evidence type="ECO:0000256" key="4">
    <source>
        <dbReference type="ARBA" id="ARBA00022989"/>
    </source>
</evidence>
<organism evidence="10 11">
    <name type="scientific">Acanthoscelides obtectus</name>
    <name type="common">Bean weevil</name>
    <name type="synonym">Bruchus obtectus</name>
    <dbReference type="NCBI Taxonomy" id="200917"/>
    <lineage>
        <taxon>Eukaryota</taxon>
        <taxon>Metazoa</taxon>
        <taxon>Ecdysozoa</taxon>
        <taxon>Arthropoda</taxon>
        <taxon>Hexapoda</taxon>
        <taxon>Insecta</taxon>
        <taxon>Pterygota</taxon>
        <taxon>Neoptera</taxon>
        <taxon>Endopterygota</taxon>
        <taxon>Coleoptera</taxon>
        <taxon>Polyphaga</taxon>
        <taxon>Cucujiformia</taxon>
        <taxon>Chrysomeloidea</taxon>
        <taxon>Chrysomelidae</taxon>
        <taxon>Bruchinae</taxon>
        <taxon>Bruchini</taxon>
        <taxon>Acanthoscelides</taxon>
    </lineage>
</organism>
<dbReference type="PANTHER" id="PTHR14856">
    <property type="entry name" value="PQ-LOOP REPEAT-CONTAINING PROTEIN 1-LIKE PROTEIN"/>
    <property type="match status" value="1"/>
</dbReference>
<protein>
    <recommendedName>
        <fullName evidence="6">Solute carrier family 66 member 2</fullName>
    </recommendedName>
    <alternativeName>
        <fullName evidence="7">PQ-loop repeat-containing protein 1</fullName>
    </alternativeName>
</protein>
<evidence type="ECO:0000313" key="10">
    <source>
        <dbReference type="EMBL" id="CAH1985956.1"/>
    </source>
</evidence>